<dbReference type="InterPro" id="IPR000727">
    <property type="entry name" value="T_SNARE_dom"/>
</dbReference>
<feature type="coiled-coil region" evidence="1">
    <location>
        <begin position="185"/>
        <end position="212"/>
    </location>
</feature>
<evidence type="ECO:0000259" key="3">
    <source>
        <dbReference type="PROSITE" id="PS50195"/>
    </source>
</evidence>
<evidence type="ECO:0000313" key="5">
    <source>
        <dbReference type="Proteomes" id="UP000053447"/>
    </source>
</evidence>
<gene>
    <name evidence="4" type="ORF">T551_00290</name>
</gene>
<feature type="domain" description="T-SNARE coiled-coil homology" evidence="2">
    <location>
        <begin position="284"/>
        <end position="346"/>
    </location>
</feature>
<dbReference type="RefSeq" id="XP_018231497.1">
    <property type="nucleotide sequence ID" value="XM_018372557.1"/>
</dbReference>
<dbReference type="Gene3D" id="3.30.1520.10">
    <property type="entry name" value="Phox-like domain"/>
    <property type="match status" value="1"/>
</dbReference>
<sequence length="347" mass="40862">MTESLKEETGKIQLSIPSTDTALDPKPYTIYLLHVQLAVRFYVLKKRYSEFRMLHEELLEVTGRIPPVEFPPKHYLLNVLSKPSMIEERRKKLETYVVAIQCSEDACWRLSPSWRQFLRLPVYVFERHIDLVDNSIVQCPDQPWIRTFHQTKLLLQEAKRDISRQRYSDGVIASQAIRAASMKVFSDVRKALERLNQDLNDTNAQITIGERELWRRKDLLDDMKRECDFLEHIIHTNNQAKQDTPLVTRSWQDHEQVLWRNTSRIPETGRTRELNTVGLIHLQKDILAEQDKQLSSFLPILREQKDMIAAISDELDIQNDMLKELDESVQKTNIKLKSVKKKCEQMK</sequence>
<dbReference type="PROSITE" id="PS50195">
    <property type="entry name" value="PX"/>
    <property type="match status" value="1"/>
</dbReference>
<dbReference type="SMART" id="SM00397">
    <property type="entry name" value="t_SNARE"/>
    <property type="match status" value="1"/>
</dbReference>
<evidence type="ECO:0000259" key="2">
    <source>
        <dbReference type="PROSITE" id="PS50192"/>
    </source>
</evidence>
<evidence type="ECO:0000256" key="1">
    <source>
        <dbReference type="SAM" id="Coils"/>
    </source>
</evidence>
<dbReference type="Pfam" id="PF00787">
    <property type="entry name" value="PX"/>
    <property type="match status" value="1"/>
</dbReference>
<keyword evidence="1" id="KW-0175">Coiled coil</keyword>
<name>A0A0W4ZWQ6_PNEJ7</name>
<evidence type="ECO:0000313" key="4">
    <source>
        <dbReference type="EMBL" id="KTW32805.1"/>
    </source>
</evidence>
<dbReference type="SUPFAM" id="SSF58038">
    <property type="entry name" value="SNARE fusion complex"/>
    <property type="match status" value="1"/>
</dbReference>
<protein>
    <recommendedName>
        <fullName evidence="6">PX domain-containing protein</fullName>
    </recommendedName>
</protein>
<dbReference type="PROSITE" id="PS50192">
    <property type="entry name" value="T_SNARE"/>
    <property type="match status" value="1"/>
</dbReference>
<dbReference type="eggNOG" id="ENOG502R27B">
    <property type="taxonomic scope" value="Eukaryota"/>
</dbReference>
<dbReference type="InterPro" id="IPR001683">
    <property type="entry name" value="PX_dom"/>
</dbReference>
<evidence type="ECO:0008006" key="6">
    <source>
        <dbReference type="Google" id="ProtNLM"/>
    </source>
</evidence>
<dbReference type="SUPFAM" id="SSF64268">
    <property type="entry name" value="PX domain"/>
    <property type="match status" value="1"/>
</dbReference>
<dbReference type="Gene3D" id="1.20.5.110">
    <property type="match status" value="1"/>
</dbReference>
<dbReference type="GeneID" id="28938812"/>
<dbReference type="GO" id="GO:0035091">
    <property type="term" value="F:phosphatidylinositol binding"/>
    <property type="evidence" value="ECO:0007669"/>
    <property type="project" value="InterPro"/>
</dbReference>
<dbReference type="OrthoDB" id="428895at2759"/>
<dbReference type="InterPro" id="IPR036871">
    <property type="entry name" value="PX_dom_sf"/>
</dbReference>
<proteinExistence type="predicted"/>
<organism evidence="4 5">
    <name type="scientific">Pneumocystis jirovecii (strain RU7)</name>
    <name type="common">Human pneumocystis pneumonia agent</name>
    <dbReference type="NCBI Taxonomy" id="1408657"/>
    <lineage>
        <taxon>Eukaryota</taxon>
        <taxon>Fungi</taxon>
        <taxon>Dikarya</taxon>
        <taxon>Ascomycota</taxon>
        <taxon>Taphrinomycotina</taxon>
        <taxon>Pneumocystomycetes</taxon>
        <taxon>Pneumocystaceae</taxon>
        <taxon>Pneumocystis</taxon>
    </lineage>
</organism>
<dbReference type="SMART" id="SM00312">
    <property type="entry name" value="PX"/>
    <property type="match status" value="1"/>
</dbReference>
<reference evidence="5" key="1">
    <citation type="journal article" date="2016" name="Nat. Commun.">
        <title>Genome analysis of three Pneumocystis species reveals adaptation mechanisms to life exclusively in mammalian hosts.</title>
        <authorList>
            <person name="Ma L."/>
            <person name="Chen Z."/>
            <person name="Huang D.W."/>
            <person name="Kutty G."/>
            <person name="Ishihara M."/>
            <person name="Wang H."/>
            <person name="Abouelleil A."/>
            <person name="Bishop L."/>
            <person name="Davey E."/>
            <person name="Deng R."/>
            <person name="Deng X."/>
            <person name="Fan L."/>
            <person name="Fantoni G."/>
            <person name="Fitzgerald M."/>
            <person name="Gogineni E."/>
            <person name="Goldberg J.M."/>
            <person name="Handley G."/>
            <person name="Hu X."/>
            <person name="Huber C."/>
            <person name="Jiao X."/>
            <person name="Jones K."/>
            <person name="Levin J.Z."/>
            <person name="Liu Y."/>
            <person name="Macdonald P."/>
            <person name="Melnikov A."/>
            <person name="Raley C."/>
            <person name="Sassi M."/>
            <person name="Sherman B.T."/>
            <person name="Song X."/>
            <person name="Sykes S."/>
            <person name="Tran B."/>
            <person name="Walsh L."/>
            <person name="Xia Y."/>
            <person name="Yang J."/>
            <person name="Young S."/>
            <person name="Zeng Q."/>
            <person name="Zheng X."/>
            <person name="Stephens R."/>
            <person name="Nusbaum C."/>
            <person name="Birren B.W."/>
            <person name="Azadi P."/>
            <person name="Lempicki R.A."/>
            <person name="Cuomo C.A."/>
            <person name="Kovacs J.A."/>
        </authorList>
    </citation>
    <scope>NUCLEOTIDE SEQUENCE [LARGE SCALE GENOMIC DNA]</scope>
    <source>
        <strain evidence="5">RU7</strain>
    </source>
</reference>
<comment type="caution">
    <text evidence="4">The sequence shown here is derived from an EMBL/GenBank/DDBJ whole genome shotgun (WGS) entry which is preliminary data.</text>
</comment>
<dbReference type="VEuPathDB" id="FungiDB:T551_00290"/>
<accession>A0A0W4ZWQ6</accession>
<keyword evidence="5" id="KW-1185">Reference proteome</keyword>
<dbReference type="AlphaFoldDB" id="A0A0W4ZWQ6"/>
<feature type="domain" description="PX" evidence="3">
    <location>
        <begin position="9"/>
        <end position="124"/>
    </location>
</feature>
<dbReference type="Proteomes" id="UP000053447">
    <property type="component" value="Unassembled WGS sequence"/>
</dbReference>
<dbReference type="CDD" id="cd06897">
    <property type="entry name" value="PX_SNARE"/>
    <property type="match status" value="1"/>
</dbReference>
<dbReference type="STRING" id="1408657.A0A0W4ZWQ6"/>
<dbReference type="EMBL" id="LFWA01000001">
    <property type="protein sequence ID" value="KTW32805.1"/>
    <property type="molecule type" value="Genomic_DNA"/>
</dbReference>